<organism evidence="2 3">
    <name type="scientific">Galdieria partita</name>
    <dbReference type="NCBI Taxonomy" id="83374"/>
    <lineage>
        <taxon>Eukaryota</taxon>
        <taxon>Rhodophyta</taxon>
        <taxon>Bangiophyceae</taxon>
        <taxon>Galdieriales</taxon>
        <taxon>Galdieriaceae</taxon>
        <taxon>Galdieria</taxon>
    </lineage>
</organism>
<dbReference type="EMBL" id="BQMJ01000004">
    <property type="protein sequence ID" value="GJQ08739.1"/>
    <property type="molecule type" value="Genomic_DNA"/>
</dbReference>
<evidence type="ECO:0000256" key="1">
    <source>
        <dbReference type="SAM" id="MobiDB-lite"/>
    </source>
</evidence>
<evidence type="ECO:0000313" key="2">
    <source>
        <dbReference type="EMBL" id="GJQ08739.1"/>
    </source>
</evidence>
<feature type="region of interest" description="Disordered" evidence="1">
    <location>
        <begin position="107"/>
        <end position="152"/>
    </location>
</feature>
<reference evidence="2" key="2">
    <citation type="submission" date="2022-01" db="EMBL/GenBank/DDBJ databases">
        <authorList>
            <person name="Hirooka S."/>
            <person name="Miyagishima S.Y."/>
        </authorList>
    </citation>
    <scope>NUCLEOTIDE SEQUENCE</scope>
    <source>
        <strain evidence="2">NBRC 102759</strain>
    </source>
</reference>
<accession>A0A9C7UML0</accession>
<comment type="caution">
    <text evidence="2">The sequence shown here is derived from an EMBL/GenBank/DDBJ whole genome shotgun (WGS) entry which is preliminary data.</text>
</comment>
<proteinExistence type="predicted"/>
<gene>
    <name evidence="2" type="ORF">GpartN1_g530.t1</name>
</gene>
<keyword evidence="3" id="KW-1185">Reference proteome</keyword>
<dbReference type="OrthoDB" id="5710at2759"/>
<reference evidence="2" key="1">
    <citation type="journal article" date="2022" name="Proc. Natl. Acad. Sci. U.S.A.">
        <title>Life cycle and functional genomics of the unicellular red alga Galdieria for elucidating algal and plant evolution and industrial use.</title>
        <authorList>
            <person name="Hirooka S."/>
            <person name="Itabashi T."/>
            <person name="Ichinose T.M."/>
            <person name="Onuma R."/>
            <person name="Fujiwara T."/>
            <person name="Yamashita S."/>
            <person name="Jong L.W."/>
            <person name="Tomita R."/>
            <person name="Iwane A.H."/>
            <person name="Miyagishima S.Y."/>
        </authorList>
    </citation>
    <scope>NUCLEOTIDE SEQUENCE</scope>
    <source>
        <strain evidence="2">NBRC 102759</strain>
    </source>
</reference>
<protein>
    <submittedName>
        <fullName evidence="2">Uncharacterized protein</fullName>
    </submittedName>
</protein>
<sequence length="427" mass="48437">MEPEQVVHEFREEGNRVEGNLSDYQFNSIREAKSSQEAVFELLGSQLTLRSPSSTVCRLFRKKPPSGKRSFESKLLAPENKDTYELSACVKHRELCSPHCISCSQGESLESSSSDPAQKRRKTALHPCHSSPDSGSQVTVPVSIPSPSSRYKSPLRIGNWQESWESARSLGPPSIQSAKSDIVIARVKHIISMIIQRSTCLSLTTLDKWLTLMCNFIEFNADEFVLFLIMLKKYLMSNGQLQSLHDHTRPQKWERVLAVCAYFVIFLSEEFTGRIRRDLEDLMGPAFHFGKEQASFLSVVEWKVNVSYNEFEKLHQILLLEGNEYKSRAWQWLGFELSDLDASGELIPSVALKNTKRNRDAIMRLSKCISKDNGTFSLGDNKPCTELAQEKKLPKEKVSDDSCFSSRESVANELITCESEEYQTVPC</sequence>
<name>A0A9C7UML0_9RHOD</name>
<dbReference type="AlphaFoldDB" id="A0A9C7UML0"/>
<feature type="compositionally biased region" description="Low complexity" evidence="1">
    <location>
        <begin position="136"/>
        <end position="149"/>
    </location>
</feature>
<evidence type="ECO:0000313" key="3">
    <source>
        <dbReference type="Proteomes" id="UP001061958"/>
    </source>
</evidence>
<dbReference type="Proteomes" id="UP001061958">
    <property type="component" value="Unassembled WGS sequence"/>
</dbReference>